<dbReference type="InterPro" id="IPR008271">
    <property type="entry name" value="Ser/Thr_kinase_AS"/>
</dbReference>
<evidence type="ECO:0000259" key="8">
    <source>
        <dbReference type="PROSITE" id="PS50011"/>
    </source>
</evidence>
<dbReference type="GO" id="GO:0004672">
    <property type="term" value="F:protein kinase activity"/>
    <property type="evidence" value="ECO:0007669"/>
    <property type="project" value="InterPro"/>
</dbReference>
<comment type="caution">
    <text evidence="9">The sequence shown here is derived from an EMBL/GenBank/DDBJ whole genome shotgun (WGS) entry which is preliminary data.</text>
</comment>
<dbReference type="Pfam" id="PF00069">
    <property type="entry name" value="Pkinase"/>
    <property type="match status" value="1"/>
</dbReference>
<keyword evidence="2" id="KW-0547">Nucleotide-binding</keyword>
<keyword evidence="4" id="KW-0067">ATP-binding</keyword>
<comment type="similarity">
    <text evidence="5">Belongs to the protein kinase superfamily. Ser/Thr protein kinase family. GCN2 subfamily.</text>
</comment>
<name>A0AAD8QI55_LOLMU</name>
<evidence type="ECO:0000256" key="3">
    <source>
        <dbReference type="ARBA" id="ARBA00022777"/>
    </source>
</evidence>
<dbReference type="Gene3D" id="1.10.510.10">
    <property type="entry name" value="Transferase(Phosphotransferase) domain 1"/>
    <property type="match status" value="1"/>
</dbReference>
<gene>
    <name evidence="9" type="ORF">QYE76_018778</name>
</gene>
<evidence type="ECO:0000256" key="6">
    <source>
        <dbReference type="SAM" id="MobiDB-lite"/>
    </source>
</evidence>
<dbReference type="InterPro" id="IPR011009">
    <property type="entry name" value="Kinase-like_dom_sf"/>
</dbReference>
<dbReference type="InterPro" id="IPR043502">
    <property type="entry name" value="DNA/RNA_pol_sf"/>
</dbReference>
<dbReference type="InterPro" id="IPR000719">
    <property type="entry name" value="Prot_kinase_dom"/>
</dbReference>
<accession>A0AAD8QI55</accession>
<keyword evidence="7" id="KW-1133">Transmembrane helix</keyword>
<dbReference type="GO" id="GO:0005524">
    <property type="term" value="F:ATP binding"/>
    <property type="evidence" value="ECO:0007669"/>
    <property type="project" value="UniProtKB-KW"/>
</dbReference>
<evidence type="ECO:0000313" key="9">
    <source>
        <dbReference type="EMBL" id="KAK1603166.1"/>
    </source>
</evidence>
<keyword evidence="7" id="KW-0812">Transmembrane</keyword>
<protein>
    <recommendedName>
        <fullName evidence="8">Protein kinase domain-containing protein</fullName>
    </recommendedName>
</protein>
<proteinExistence type="inferred from homology"/>
<dbReference type="PROSITE" id="PS00108">
    <property type="entry name" value="PROTEIN_KINASE_ST"/>
    <property type="match status" value="1"/>
</dbReference>
<keyword evidence="7" id="KW-0472">Membrane</keyword>
<evidence type="ECO:0000256" key="7">
    <source>
        <dbReference type="SAM" id="Phobius"/>
    </source>
</evidence>
<feature type="region of interest" description="Disordered" evidence="6">
    <location>
        <begin position="287"/>
        <end position="319"/>
    </location>
</feature>
<dbReference type="GO" id="GO:0005634">
    <property type="term" value="C:nucleus"/>
    <property type="evidence" value="ECO:0007669"/>
    <property type="project" value="TreeGrafter"/>
</dbReference>
<evidence type="ECO:0000256" key="1">
    <source>
        <dbReference type="ARBA" id="ARBA00022679"/>
    </source>
</evidence>
<feature type="transmembrane region" description="Helical" evidence="7">
    <location>
        <begin position="24"/>
        <end position="46"/>
    </location>
</feature>
<evidence type="ECO:0000256" key="4">
    <source>
        <dbReference type="ARBA" id="ARBA00022840"/>
    </source>
</evidence>
<dbReference type="PANTHER" id="PTHR11042">
    <property type="entry name" value="EUKARYOTIC TRANSLATION INITIATION FACTOR 2-ALPHA KINASE EIF2-ALPHA KINASE -RELATED"/>
    <property type="match status" value="1"/>
</dbReference>
<dbReference type="InterPro" id="IPR013103">
    <property type="entry name" value="RVT_2"/>
</dbReference>
<feature type="compositionally biased region" description="Polar residues" evidence="6">
    <location>
        <begin position="298"/>
        <end position="312"/>
    </location>
</feature>
<evidence type="ECO:0000256" key="2">
    <source>
        <dbReference type="ARBA" id="ARBA00022741"/>
    </source>
</evidence>
<feature type="compositionally biased region" description="Basic residues" evidence="6">
    <location>
        <begin position="287"/>
        <end position="296"/>
    </location>
</feature>
<dbReference type="Pfam" id="PF07727">
    <property type="entry name" value="RVT_2"/>
    <property type="match status" value="2"/>
</dbReference>
<feature type="domain" description="Protein kinase" evidence="8">
    <location>
        <begin position="313"/>
        <end position="510"/>
    </location>
</feature>
<sequence>MHRDKLSCGPFRFFWAGLVTWRPIFIACWPIFVACWPVLVACWLSVTRRSLDRFVPVEPVNHAEAARFAPWRDAMDAEMEALHRNGTWRLVPPRSGLNVIDSIWVYKLKHNANGSVDRYKARLVAKGFKQREGGLSMYFLIYVDDIIVISSSSVAADRLLAQLRQDFAIKDLGVLHYFLGIEVGSVADGIALCQRKYILDLLKKANMTMAKSCTTPMAVTDRLSKTSGTLLSSTDATQYRSIVEALQYVTLTRPDISYSVNKLPCASQAIAICKRPAATVDCQAQAKHAKKRRVAKRTTPSKTPTAFGTTANNKEESCLGEGASGDVYKAHNRATGRSSHSSSSPPIQARCCRRPVSSRRAMGTNMSSDSTASSATPSPRDSSLSWSSSKARASAGSSTNDAAVPRRRSQRPRCAPHDRNIIHQDIKPENILVVEEDGDVLLKICDFGEAILSTDPPLHNQAGSLLYCVPEVLMKKTEHNSLVFNNGRFILVKNNYTRPLHSQDAHNRFS</sequence>
<reference evidence="9" key="1">
    <citation type="submission" date="2023-07" db="EMBL/GenBank/DDBJ databases">
        <title>A chromosome-level genome assembly of Lolium multiflorum.</title>
        <authorList>
            <person name="Chen Y."/>
            <person name="Copetti D."/>
            <person name="Kolliker R."/>
            <person name="Studer B."/>
        </authorList>
    </citation>
    <scope>NUCLEOTIDE SEQUENCE</scope>
    <source>
        <strain evidence="9">02402/16</strain>
        <tissue evidence="9">Leaf</tissue>
    </source>
</reference>
<dbReference type="SUPFAM" id="SSF56672">
    <property type="entry name" value="DNA/RNA polymerases"/>
    <property type="match status" value="1"/>
</dbReference>
<evidence type="ECO:0000256" key="5">
    <source>
        <dbReference type="ARBA" id="ARBA00037982"/>
    </source>
</evidence>
<dbReference type="PROSITE" id="PS50011">
    <property type="entry name" value="PROTEIN_KINASE_DOM"/>
    <property type="match status" value="1"/>
</dbReference>
<keyword evidence="10" id="KW-1185">Reference proteome</keyword>
<dbReference type="AlphaFoldDB" id="A0AAD8QI55"/>
<organism evidence="9 10">
    <name type="scientific">Lolium multiflorum</name>
    <name type="common">Italian ryegrass</name>
    <name type="synonym">Lolium perenne subsp. multiflorum</name>
    <dbReference type="NCBI Taxonomy" id="4521"/>
    <lineage>
        <taxon>Eukaryota</taxon>
        <taxon>Viridiplantae</taxon>
        <taxon>Streptophyta</taxon>
        <taxon>Embryophyta</taxon>
        <taxon>Tracheophyta</taxon>
        <taxon>Spermatophyta</taxon>
        <taxon>Magnoliopsida</taxon>
        <taxon>Liliopsida</taxon>
        <taxon>Poales</taxon>
        <taxon>Poaceae</taxon>
        <taxon>BOP clade</taxon>
        <taxon>Pooideae</taxon>
        <taxon>Poodae</taxon>
        <taxon>Poeae</taxon>
        <taxon>Poeae Chloroplast Group 2 (Poeae type)</taxon>
        <taxon>Loliodinae</taxon>
        <taxon>Loliinae</taxon>
        <taxon>Lolium</taxon>
    </lineage>
</organism>
<dbReference type="Proteomes" id="UP001231189">
    <property type="component" value="Unassembled WGS sequence"/>
</dbReference>
<feature type="region of interest" description="Disordered" evidence="6">
    <location>
        <begin position="333"/>
        <end position="415"/>
    </location>
</feature>
<dbReference type="InterPro" id="IPR050339">
    <property type="entry name" value="CC_SR_Kinase"/>
</dbReference>
<dbReference type="SUPFAM" id="SSF56112">
    <property type="entry name" value="Protein kinase-like (PK-like)"/>
    <property type="match status" value="1"/>
</dbReference>
<keyword evidence="3" id="KW-0418">Kinase</keyword>
<dbReference type="EMBL" id="JAUUTY010000112">
    <property type="protein sequence ID" value="KAK1603166.1"/>
    <property type="molecule type" value="Genomic_DNA"/>
</dbReference>
<keyword evidence="1" id="KW-0808">Transferase</keyword>
<feature type="compositionally biased region" description="Low complexity" evidence="6">
    <location>
        <begin position="367"/>
        <end position="398"/>
    </location>
</feature>
<dbReference type="PROSITE" id="PS51257">
    <property type="entry name" value="PROKAR_LIPOPROTEIN"/>
    <property type="match status" value="1"/>
</dbReference>
<evidence type="ECO:0000313" key="10">
    <source>
        <dbReference type="Proteomes" id="UP001231189"/>
    </source>
</evidence>
<dbReference type="GO" id="GO:0005737">
    <property type="term" value="C:cytoplasm"/>
    <property type="evidence" value="ECO:0007669"/>
    <property type="project" value="TreeGrafter"/>
</dbReference>